<name>A0A975S2T3_9RHOB</name>
<dbReference type="PANTHER" id="PTHR43537:SF24">
    <property type="entry name" value="GLUCONATE OPERON TRANSCRIPTIONAL REPRESSOR"/>
    <property type="match status" value="1"/>
</dbReference>
<sequence>MADQAFQRLMIALRQGTLAGGQFVSMPVLVGDLGFPIAAVREAVKRADARGLLEILPKRGVLVMQATADVTRDCLDMRAVLDCEGARRLIAAGAVPDLAPLRAAHVAVLEAARGGGIAGLPQRAKDTDLSLHDLLATGLDNRPLADAYAANRDRIAVIQNTRPFLADRIASAMAEHLAILDALQARDAAQACLAIRYHYEQTLRWWGVELLAA</sequence>
<evidence type="ECO:0000313" key="6">
    <source>
        <dbReference type="Proteomes" id="UP000679352"/>
    </source>
</evidence>
<evidence type="ECO:0000259" key="4">
    <source>
        <dbReference type="SMART" id="SM00895"/>
    </source>
</evidence>
<keyword evidence="3" id="KW-0804">Transcription</keyword>
<feature type="domain" description="GntR C-terminal" evidence="4">
    <location>
        <begin position="73"/>
        <end position="201"/>
    </location>
</feature>
<dbReference type="InterPro" id="IPR011711">
    <property type="entry name" value="GntR_C"/>
</dbReference>
<keyword evidence="1" id="KW-0805">Transcription regulation</keyword>
<dbReference type="PANTHER" id="PTHR43537">
    <property type="entry name" value="TRANSCRIPTIONAL REGULATOR, GNTR FAMILY"/>
    <property type="match status" value="1"/>
</dbReference>
<protein>
    <submittedName>
        <fullName evidence="5">GntR family transcriptional regulator</fullName>
    </submittedName>
</protein>
<dbReference type="InterPro" id="IPR008920">
    <property type="entry name" value="TF_FadR/GntR_C"/>
</dbReference>
<dbReference type="KEGG" id="gfu:KM031_11170"/>
<reference evidence="5" key="1">
    <citation type="submission" date="2021-06" db="EMBL/GenBank/DDBJ databases">
        <title>Direct submission.</title>
        <authorList>
            <person name="Lee C.-S."/>
            <person name="Jin L."/>
        </authorList>
    </citation>
    <scope>NUCLEOTIDE SEQUENCE</scope>
    <source>
        <strain evidence="5">Con5</strain>
    </source>
</reference>
<dbReference type="SUPFAM" id="SSF46785">
    <property type="entry name" value="Winged helix' DNA-binding domain"/>
    <property type="match status" value="1"/>
</dbReference>
<dbReference type="Proteomes" id="UP000679352">
    <property type="component" value="Chromosome"/>
</dbReference>
<dbReference type="SUPFAM" id="SSF48008">
    <property type="entry name" value="GntR ligand-binding domain-like"/>
    <property type="match status" value="1"/>
</dbReference>
<keyword evidence="2" id="KW-0238">DNA-binding</keyword>
<organism evidence="5 6">
    <name type="scientific">Gemmobacter fulvus</name>
    <dbReference type="NCBI Taxonomy" id="2840474"/>
    <lineage>
        <taxon>Bacteria</taxon>
        <taxon>Pseudomonadati</taxon>
        <taxon>Pseudomonadota</taxon>
        <taxon>Alphaproteobacteria</taxon>
        <taxon>Rhodobacterales</taxon>
        <taxon>Paracoccaceae</taxon>
        <taxon>Gemmobacter</taxon>
    </lineage>
</organism>
<accession>A0A975S2T3</accession>
<keyword evidence="6" id="KW-1185">Reference proteome</keyword>
<proteinExistence type="predicted"/>
<dbReference type="Gene3D" id="1.20.120.530">
    <property type="entry name" value="GntR ligand-binding domain-like"/>
    <property type="match status" value="1"/>
</dbReference>
<dbReference type="Pfam" id="PF07729">
    <property type="entry name" value="FCD"/>
    <property type="match status" value="1"/>
</dbReference>
<evidence type="ECO:0000256" key="3">
    <source>
        <dbReference type="ARBA" id="ARBA00023163"/>
    </source>
</evidence>
<dbReference type="EMBL" id="CP076361">
    <property type="protein sequence ID" value="QWK92017.1"/>
    <property type="molecule type" value="Genomic_DNA"/>
</dbReference>
<gene>
    <name evidence="5" type="ORF">KM031_11170</name>
</gene>
<dbReference type="Gene3D" id="1.10.10.10">
    <property type="entry name" value="Winged helix-like DNA-binding domain superfamily/Winged helix DNA-binding domain"/>
    <property type="match status" value="1"/>
</dbReference>
<dbReference type="GO" id="GO:0003677">
    <property type="term" value="F:DNA binding"/>
    <property type="evidence" value="ECO:0007669"/>
    <property type="project" value="UniProtKB-KW"/>
</dbReference>
<evidence type="ECO:0000256" key="2">
    <source>
        <dbReference type="ARBA" id="ARBA00023125"/>
    </source>
</evidence>
<dbReference type="AlphaFoldDB" id="A0A975S2T3"/>
<dbReference type="InterPro" id="IPR036388">
    <property type="entry name" value="WH-like_DNA-bd_sf"/>
</dbReference>
<evidence type="ECO:0000256" key="1">
    <source>
        <dbReference type="ARBA" id="ARBA00023015"/>
    </source>
</evidence>
<evidence type="ECO:0000313" key="5">
    <source>
        <dbReference type="EMBL" id="QWK92017.1"/>
    </source>
</evidence>
<dbReference type="SMART" id="SM00895">
    <property type="entry name" value="FCD"/>
    <property type="match status" value="1"/>
</dbReference>
<dbReference type="InterPro" id="IPR036390">
    <property type="entry name" value="WH_DNA-bd_sf"/>
</dbReference>